<sequence length="52" mass="6044">MAAFKLPGSCLRRPFLESSRQNHFLNKCLCVRVSMCPYTQTLVREVILRKCV</sequence>
<keyword evidence="2" id="KW-1185">Reference proteome</keyword>
<evidence type="ECO:0000313" key="1">
    <source>
        <dbReference type="EMBL" id="CAB0013363.1"/>
    </source>
</evidence>
<dbReference type="Proteomes" id="UP000479000">
    <property type="component" value="Unassembled WGS sequence"/>
</dbReference>
<accession>A0A6H5H7E5</accession>
<reference evidence="1 2" key="1">
    <citation type="submission" date="2020-02" db="EMBL/GenBank/DDBJ databases">
        <authorList>
            <person name="Ferguson B K."/>
        </authorList>
    </citation>
    <scope>NUCLEOTIDE SEQUENCE [LARGE SCALE GENOMIC DNA]</scope>
</reference>
<name>A0A6H5H7E5_9HEMI</name>
<dbReference type="AlphaFoldDB" id="A0A6H5H7E5"/>
<proteinExistence type="predicted"/>
<dbReference type="EMBL" id="CADCXU010026577">
    <property type="protein sequence ID" value="CAB0013363.1"/>
    <property type="molecule type" value="Genomic_DNA"/>
</dbReference>
<gene>
    <name evidence="1" type="ORF">NTEN_LOCUS17974</name>
</gene>
<protein>
    <submittedName>
        <fullName evidence="1">Uncharacterized protein</fullName>
    </submittedName>
</protein>
<organism evidence="1 2">
    <name type="scientific">Nesidiocoris tenuis</name>
    <dbReference type="NCBI Taxonomy" id="355587"/>
    <lineage>
        <taxon>Eukaryota</taxon>
        <taxon>Metazoa</taxon>
        <taxon>Ecdysozoa</taxon>
        <taxon>Arthropoda</taxon>
        <taxon>Hexapoda</taxon>
        <taxon>Insecta</taxon>
        <taxon>Pterygota</taxon>
        <taxon>Neoptera</taxon>
        <taxon>Paraneoptera</taxon>
        <taxon>Hemiptera</taxon>
        <taxon>Heteroptera</taxon>
        <taxon>Panheteroptera</taxon>
        <taxon>Cimicomorpha</taxon>
        <taxon>Miridae</taxon>
        <taxon>Dicyphina</taxon>
        <taxon>Nesidiocoris</taxon>
    </lineage>
</organism>
<evidence type="ECO:0000313" key="2">
    <source>
        <dbReference type="Proteomes" id="UP000479000"/>
    </source>
</evidence>